<dbReference type="RefSeq" id="WP_232177919.1">
    <property type="nucleotide sequence ID" value="NZ_JAJPWV010000003.1"/>
</dbReference>
<dbReference type="EMBL" id="JAJPWV010000003">
    <property type="protein sequence ID" value="MCD8741418.1"/>
    <property type="molecule type" value="Genomic_DNA"/>
</dbReference>
<dbReference type="PROSITE" id="PS51257">
    <property type="entry name" value="PROKAR_LIPOPROTEIN"/>
    <property type="match status" value="1"/>
</dbReference>
<evidence type="ECO:0000313" key="2">
    <source>
        <dbReference type="Proteomes" id="UP001199919"/>
    </source>
</evidence>
<comment type="caution">
    <text evidence="1">The sequence shown here is derived from an EMBL/GenBank/DDBJ whole genome shotgun (WGS) entry which is preliminary data.</text>
</comment>
<evidence type="ECO:0000313" key="1">
    <source>
        <dbReference type="EMBL" id="MCD8741418.1"/>
    </source>
</evidence>
<protein>
    <recommendedName>
        <fullName evidence="3">Lipoprotein</fullName>
    </recommendedName>
</protein>
<accession>A0ABS8U2S0</accession>
<evidence type="ECO:0008006" key="3">
    <source>
        <dbReference type="Google" id="ProtNLM"/>
    </source>
</evidence>
<dbReference type="Proteomes" id="UP001199919">
    <property type="component" value="Unassembled WGS sequence"/>
</dbReference>
<organism evidence="1 2">
    <name type="scientific">Mucilaginibacter roseus</name>
    <dbReference type="NCBI Taxonomy" id="1528868"/>
    <lineage>
        <taxon>Bacteria</taxon>
        <taxon>Pseudomonadati</taxon>
        <taxon>Bacteroidota</taxon>
        <taxon>Sphingobacteriia</taxon>
        <taxon>Sphingobacteriales</taxon>
        <taxon>Sphingobacteriaceae</taxon>
        <taxon>Mucilaginibacter</taxon>
    </lineage>
</organism>
<gene>
    <name evidence="1" type="ORF">LT679_12450</name>
</gene>
<sequence length="45" mass="5208">MKTTKPFLSGSIALLLLLTSIFIYSCRKIFYQMELPRLPMSILTK</sequence>
<name>A0ABS8U2S0_9SPHI</name>
<proteinExistence type="predicted"/>
<keyword evidence="2" id="KW-1185">Reference proteome</keyword>
<reference evidence="1 2" key="1">
    <citation type="submission" date="2021-12" db="EMBL/GenBank/DDBJ databases">
        <title>Mucilaginibacter roseus genome.</title>
        <authorList>
            <person name="Ferreira J.R."/>
            <person name="Newman J.D."/>
        </authorList>
    </citation>
    <scope>NUCLEOTIDE SEQUENCE [LARGE SCALE GENOMIC DNA]</scope>
    <source>
        <strain evidence="1 2">LMG 28454</strain>
    </source>
</reference>